<gene>
    <name evidence="3" type="ORF">SAMN05444484_107118</name>
</gene>
<name>A0A1M7JZS0_9FLAO</name>
<dbReference type="Gene3D" id="3.40.50.2300">
    <property type="match status" value="1"/>
</dbReference>
<protein>
    <submittedName>
        <fullName evidence="3">Response regulator receiver domain-containing protein</fullName>
    </submittedName>
</protein>
<proteinExistence type="predicted"/>
<evidence type="ECO:0000313" key="3">
    <source>
        <dbReference type="EMBL" id="SHM58529.1"/>
    </source>
</evidence>
<dbReference type="PROSITE" id="PS50110">
    <property type="entry name" value="RESPONSE_REGULATORY"/>
    <property type="match status" value="1"/>
</dbReference>
<dbReference type="PANTHER" id="PTHR44520">
    <property type="entry name" value="RESPONSE REGULATOR RCP1-RELATED"/>
    <property type="match status" value="1"/>
</dbReference>
<sequence length="139" mass="15883">MLEQILCIDDDPITLMLCKKVISKSSFSKEIITAQNGEEALHHFNTLKYTNSKNKVNKKPELIFLDLNMPVMSGWEFLDHFTSPDYADFNTATSVIVLSSTIDPEDLAKAKKYPIIIDFLSKPITQPMLEYLKKKIDIL</sequence>
<dbReference type="RefSeq" id="WP_068844539.1">
    <property type="nucleotide sequence ID" value="NZ_FRBT01000007.1"/>
</dbReference>
<dbReference type="PANTHER" id="PTHR44520:SF2">
    <property type="entry name" value="RESPONSE REGULATOR RCP1"/>
    <property type="match status" value="1"/>
</dbReference>
<dbReference type="SUPFAM" id="SSF52172">
    <property type="entry name" value="CheY-like"/>
    <property type="match status" value="1"/>
</dbReference>
<dbReference type="STRING" id="946677.SAMN05444484_107118"/>
<evidence type="ECO:0000259" key="2">
    <source>
        <dbReference type="PROSITE" id="PS50110"/>
    </source>
</evidence>
<dbReference type="GO" id="GO:0000160">
    <property type="term" value="P:phosphorelay signal transduction system"/>
    <property type="evidence" value="ECO:0007669"/>
    <property type="project" value="InterPro"/>
</dbReference>
<organism evidence="3 4">
    <name type="scientific">Flavobacterium chilense</name>
    <dbReference type="NCBI Taxonomy" id="946677"/>
    <lineage>
        <taxon>Bacteria</taxon>
        <taxon>Pseudomonadati</taxon>
        <taxon>Bacteroidota</taxon>
        <taxon>Flavobacteriia</taxon>
        <taxon>Flavobacteriales</taxon>
        <taxon>Flavobacteriaceae</taxon>
        <taxon>Flavobacterium</taxon>
    </lineage>
</organism>
<feature type="modified residue" description="4-aspartylphosphate" evidence="1">
    <location>
        <position position="66"/>
    </location>
</feature>
<dbReference type="AlphaFoldDB" id="A0A1M7JZS0"/>
<evidence type="ECO:0000256" key="1">
    <source>
        <dbReference type="PROSITE-ProRule" id="PRU00169"/>
    </source>
</evidence>
<dbReference type="EMBL" id="FRBT01000007">
    <property type="protein sequence ID" value="SHM58529.1"/>
    <property type="molecule type" value="Genomic_DNA"/>
</dbReference>
<keyword evidence="4" id="KW-1185">Reference proteome</keyword>
<accession>A0A1M7JZS0</accession>
<dbReference type="OrthoDB" id="673128at2"/>
<dbReference type="InterPro" id="IPR052893">
    <property type="entry name" value="TCS_response_regulator"/>
</dbReference>
<dbReference type="SMART" id="SM00448">
    <property type="entry name" value="REC"/>
    <property type="match status" value="1"/>
</dbReference>
<dbReference type="Pfam" id="PF00072">
    <property type="entry name" value="Response_reg"/>
    <property type="match status" value="1"/>
</dbReference>
<feature type="domain" description="Response regulatory" evidence="2">
    <location>
        <begin position="4"/>
        <end position="137"/>
    </location>
</feature>
<evidence type="ECO:0000313" key="4">
    <source>
        <dbReference type="Proteomes" id="UP000184028"/>
    </source>
</evidence>
<dbReference type="InterPro" id="IPR001789">
    <property type="entry name" value="Sig_transdc_resp-reg_receiver"/>
</dbReference>
<dbReference type="InterPro" id="IPR011006">
    <property type="entry name" value="CheY-like_superfamily"/>
</dbReference>
<keyword evidence="1" id="KW-0597">Phosphoprotein</keyword>
<dbReference type="Proteomes" id="UP000184028">
    <property type="component" value="Unassembled WGS sequence"/>
</dbReference>
<reference evidence="4" key="1">
    <citation type="submission" date="2016-11" db="EMBL/GenBank/DDBJ databases">
        <authorList>
            <person name="Varghese N."/>
            <person name="Submissions S."/>
        </authorList>
    </citation>
    <scope>NUCLEOTIDE SEQUENCE [LARGE SCALE GENOMIC DNA]</scope>
    <source>
        <strain evidence="4">DSM 24724</strain>
    </source>
</reference>